<feature type="transmembrane region" description="Helical" evidence="1">
    <location>
        <begin position="160"/>
        <end position="181"/>
    </location>
</feature>
<feature type="transmembrane region" description="Helical" evidence="1">
    <location>
        <begin position="234"/>
        <end position="259"/>
    </location>
</feature>
<keyword evidence="1" id="KW-0812">Transmembrane</keyword>
<dbReference type="AlphaFoldDB" id="A0A4Q1HQP9"/>
<feature type="transmembrane region" description="Helical" evidence="1">
    <location>
        <begin position="373"/>
        <end position="393"/>
    </location>
</feature>
<accession>A0A4Q1HQP9</accession>
<dbReference type="RefSeq" id="WP_129149244.1">
    <property type="nucleotide sequence ID" value="NZ_JBHSDO010000006.1"/>
</dbReference>
<dbReference type="Pfam" id="PF13687">
    <property type="entry name" value="DUF4153"/>
    <property type="match status" value="1"/>
</dbReference>
<comment type="caution">
    <text evidence="2">The sequence shown here is derived from an EMBL/GenBank/DDBJ whole genome shotgun (WGS) entry which is preliminary data.</text>
</comment>
<keyword evidence="3" id="KW-1185">Reference proteome</keyword>
<keyword evidence="1" id="KW-0472">Membrane</keyword>
<proteinExistence type="predicted"/>
<feature type="transmembrane region" description="Helical" evidence="1">
    <location>
        <begin position="271"/>
        <end position="291"/>
    </location>
</feature>
<evidence type="ECO:0000256" key="1">
    <source>
        <dbReference type="SAM" id="Phobius"/>
    </source>
</evidence>
<gene>
    <name evidence="2" type="ORF">C7R54_06215</name>
</gene>
<feature type="transmembrane region" description="Helical" evidence="1">
    <location>
        <begin position="121"/>
        <end position="139"/>
    </location>
</feature>
<feature type="transmembrane region" description="Helical" evidence="1">
    <location>
        <begin position="19"/>
        <end position="37"/>
    </location>
</feature>
<evidence type="ECO:0000313" key="2">
    <source>
        <dbReference type="EMBL" id="RXN93289.1"/>
    </source>
</evidence>
<feature type="transmembrane region" description="Helical" evidence="1">
    <location>
        <begin position="57"/>
        <end position="77"/>
    </location>
</feature>
<sequence length="610" mass="66155">MHATSPSTPPPADDRRRILLVRLLTAAFQAALLYSLLHTGAGEDAVKQAWQAANPRIYIPLLLATVYAPIAILLGAGHMRPRPLMLWTLVVAVGAAGLGYHDALRGGLDAHEHANGLPLPWFPLWLALSAAGFVGQVLMTDRYGEAAEDAAPPYVRHFNTAWRIGLQVVLAHVFLGVFWLVLYLGATLFETIGLPAPAQLIARAGFALPASTLAIAIAIHVTSIQSSLIRGIRLLVLTLFSWLLPLMSAIVAAFLASLLLRSLEPLWNTRYAASLLLGSAALMVFLINACYQDGSPGQESHRLRRWAAMLGAVELLPLVGLAIWALQLRVRQYGWSVDRIVAAAVCLMGAWYAVGYAASLIRARAWMKRLEATNTSAAYLFLALVAALFSPVADPARLMVSNQIARLQDGSVRPDQFDYSALYLEGGHWGTTALSDLADHASGPAADTIKQRARQALDAYTRNRDYVYHEPDAALLARTVDVLPAGRALPDALLKPEIWRQRAWGLPTCAYDDRARCTARYIELAPGTPEALLFIDNASRYLFQPDAQGRWNLVGSLEGDAGCDTAAAPIESADIHAVPAVLPDLMIGRQRMRIIPRASSCASTATRDAR</sequence>
<feature type="transmembrane region" description="Helical" evidence="1">
    <location>
        <begin position="340"/>
        <end position="361"/>
    </location>
</feature>
<evidence type="ECO:0008006" key="4">
    <source>
        <dbReference type="Google" id="ProtNLM"/>
    </source>
</evidence>
<feature type="transmembrane region" description="Helical" evidence="1">
    <location>
        <begin position="84"/>
        <end position="101"/>
    </location>
</feature>
<name>A0A4Q1HQP9_9BURK</name>
<evidence type="ECO:0000313" key="3">
    <source>
        <dbReference type="Proteomes" id="UP000290849"/>
    </source>
</evidence>
<feature type="transmembrane region" description="Helical" evidence="1">
    <location>
        <begin position="303"/>
        <end position="328"/>
    </location>
</feature>
<dbReference type="EMBL" id="PYAL01000001">
    <property type="protein sequence ID" value="RXN93289.1"/>
    <property type="molecule type" value="Genomic_DNA"/>
</dbReference>
<dbReference type="OrthoDB" id="7022049at2"/>
<protein>
    <recommendedName>
        <fullName evidence="4">DUF4153 domain-containing protein</fullName>
    </recommendedName>
</protein>
<organism evidence="2 3">
    <name type="scientific">Achromobacter aloeverae</name>
    <dbReference type="NCBI Taxonomy" id="1750518"/>
    <lineage>
        <taxon>Bacteria</taxon>
        <taxon>Pseudomonadati</taxon>
        <taxon>Pseudomonadota</taxon>
        <taxon>Betaproteobacteria</taxon>
        <taxon>Burkholderiales</taxon>
        <taxon>Alcaligenaceae</taxon>
        <taxon>Achromobacter</taxon>
    </lineage>
</organism>
<reference evidence="2 3" key="1">
    <citation type="journal article" date="2017" name="Int. J. Syst. Evol. Microbiol.">
        <title>Achromobacter aloeverae sp. nov., isolated from the root of Aloe vera (L.) Burm.f.</title>
        <authorList>
            <person name="Kuncharoen N."/>
            <person name="Muramatsu Y."/>
            <person name="Shibata C."/>
            <person name="Kamakura Y."/>
            <person name="Nakagawa Y."/>
            <person name="Tanasupawat S."/>
        </authorList>
    </citation>
    <scope>NUCLEOTIDE SEQUENCE [LARGE SCALE GENOMIC DNA]</scope>
    <source>
        <strain evidence="2 3">AVA-1</strain>
    </source>
</reference>
<feature type="transmembrane region" description="Helical" evidence="1">
    <location>
        <begin position="201"/>
        <end position="222"/>
    </location>
</feature>
<dbReference type="Proteomes" id="UP000290849">
    <property type="component" value="Unassembled WGS sequence"/>
</dbReference>
<keyword evidence="1" id="KW-1133">Transmembrane helix</keyword>
<dbReference type="InterPro" id="IPR025291">
    <property type="entry name" value="DUF4153"/>
</dbReference>